<dbReference type="CDD" id="cd00383">
    <property type="entry name" value="trans_reg_C"/>
    <property type="match status" value="1"/>
</dbReference>
<reference evidence="10" key="1">
    <citation type="journal article" date="2011" name="Environ. Microbiol.">
        <title>Genomic insights into the metabolic potential of the polycyclic aromatic hydrocarbon degrading sulfate-reducing Deltaproteobacterium N47.</title>
        <authorList>
            <person name="Bergmann F."/>
            <person name="Selesi D."/>
            <person name="Weinmaier T."/>
            <person name="Tischler P."/>
            <person name="Rattei T."/>
            <person name="Meckenstock R.U."/>
        </authorList>
    </citation>
    <scope>NUCLEOTIDE SEQUENCE</scope>
</reference>
<dbReference type="Gene3D" id="3.40.50.2300">
    <property type="match status" value="1"/>
</dbReference>
<dbReference type="GO" id="GO:0000156">
    <property type="term" value="F:phosphorelay response regulator activity"/>
    <property type="evidence" value="ECO:0007669"/>
    <property type="project" value="TreeGrafter"/>
</dbReference>
<evidence type="ECO:0000256" key="5">
    <source>
        <dbReference type="ARBA" id="ARBA00023163"/>
    </source>
</evidence>
<dbReference type="GO" id="GO:0006355">
    <property type="term" value="P:regulation of DNA-templated transcription"/>
    <property type="evidence" value="ECO:0007669"/>
    <property type="project" value="InterPro"/>
</dbReference>
<keyword evidence="1 6" id="KW-0597">Phosphoprotein</keyword>
<dbReference type="Pfam" id="PF00486">
    <property type="entry name" value="Trans_reg_C"/>
    <property type="match status" value="1"/>
</dbReference>
<keyword evidence="5" id="KW-0804">Transcription</keyword>
<feature type="DNA-binding region" description="OmpR/PhoB-type" evidence="7">
    <location>
        <begin position="144"/>
        <end position="240"/>
    </location>
</feature>
<dbReference type="InterPro" id="IPR011006">
    <property type="entry name" value="CheY-like_superfamily"/>
</dbReference>
<evidence type="ECO:0000256" key="3">
    <source>
        <dbReference type="ARBA" id="ARBA00023015"/>
    </source>
</evidence>
<evidence type="ECO:0000259" key="8">
    <source>
        <dbReference type="PROSITE" id="PS50110"/>
    </source>
</evidence>
<dbReference type="InterPro" id="IPR001867">
    <property type="entry name" value="OmpR/PhoB-type_DNA-bd"/>
</dbReference>
<gene>
    <name evidence="10" type="ORF">N47_D30460</name>
</gene>
<organism evidence="10">
    <name type="scientific">uncultured Desulfobacterium sp</name>
    <dbReference type="NCBI Taxonomy" id="201089"/>
    <lineage>
        <taxon>Bacteria</taxon>
        <taxon>Pseudomonadati</taxon>
        <taxon>Thermodesulfobacteriota</taxon>
        <taxon>Desulfobacteria</taxon>
        <taxon>Desulfobacterales</taxon>
        <taxon>Desulfobacteriaceae</taxon>
        <taxon>Desulfobacterium</taxon>
        <taxon>environmental samples</taxon>
    </lineage>
</organism>
<sequence>MYRSLLLQKAVMSNIRILVVDDEEDITELIRYNLASDGYTVKCAYSGEEAVKLAMSEPFDLIVLDLMLPGIGGIDVAKRLRSVHNTINIPIIMLTAKSEETDIISGLTLADDYVTKPFSPKILSARISAILRRINDSSDDASDDKIIKRGDIVIHTGRRRVEVCGEPVELSFSEFQILIMLSKRPGWVFSRSQIVDTVHGEDYPVTDRSVDVQIVGLRKKLGSCGRYIETVRSVGYRFKEKL</sequence>
<keyword evidence="4 7" id="KW-0238">DNA-binding</keyword>
<dbReference type="InterPro" id="IPR036388">
    <property type="entry name" value="WH-like_DNA-bd_sf"/>
</dbReference>
<dbReference type="GO" id="GO:0000976">
    <property type="term" value="F:transcription cis-regulatory region binding"/>
    <property type="evidence" value="ECO:0007669"/>
    <property type="project" value="TreeGrafter"/>
</dbReference>
<dbReference type="FunFam" id="3.40.50.2300:FF:000001">
    <property type="entry name" value="DNA-binding response regulator PhoB"/>
    <property type="match status" value="1"/>
</dbReference>
<feature type="domain" description="OmpR/PhoB-type" evidence="9">
    <location>
        <begin position="144"/>
        <end position="240"/>
    </location>
</feature>
<accession>E1YHW8</accession>
<protein>
    <submittedName>
        <fullName evidence="10">Alkaline phosphatase synthesis transcriptional regulatory protein phoP</fullName>
    </submittedName>
</protein>
<name>E1YHW8_9BACT</name>
<dbReference type="GO" id="GO:0005829">
    <property type="term" value="C:cytosol"/>
    <property type="evidence" value="ECO:0007669"/>
    <property type="project" value="TreeGrafter"/>
</dbReference>
<keyword evidence="2" id="KW-0902">Two-component regulatory system</keyword>
<evidence type="ECO:0000256" key="6">
    <source>
        <dbReference type="PROSITE-ProRule" id="PRU00169"/>
    </source>
</evidence>
<dbReference type="Gene3D" id="1.10.10.10">
    <property type="entry name" value="Winged helix-like DNA-binding domain superfamily/Winged helix DNA-binding domain"/>
    <property type="match status" value="1"/>
</dbReference>
<evidence type="ECO:0000256" key="2">
    <source>
        <dbReference type="ARBA" id="ARBA00023012"/>
    </source>
</evidence>
<evidence type="ECO:0000259" key="9">
    <source>
        <dbReference type="PROSITE" id="PS51755"/>
    </source>
</evidence>
<dbReference type="SMART" id="SM00448">
    <property type="entry name" value="REC"/>
    <property type="match status" value="1"/>
</dbReference>
<evidence type="ECO:0000313" key="10">
    <source>
        <dbReference type="EMBL" id="CBX30237.1"/>
    </source>
</evidence>
<feature type="modified residue" description="4-aspartylphosphate" evidence="6">
    <location>
        <position position="65"/>
    </location>
</feature>
<feature type="domain" description="Response regulatory" evidence="8">
    <location>
        <begin position="16"/>
        <end position="131"/>
    </location>
</feature>
<dbReference type="PROSITE" id="PS51755">
    <property type="entry name" value="OMPR_PHOB"/>
    <property type="match status" value="1"/>
</dbReference>
<evidence type="ECO:0000256" key="7">
    <source>
        <dbReference type="PROSITE-ProRule" id="PRU01091"/>
    </source>
</evidence>
<keyword evidence="3" id="KW-0805">Transcription regulation</keyword>
<dbReference type="InterPro" id="IPR016032">
    <property type="entry name" value="Sig_transdc_resp-reg_C-effctor"/>
</dbReference>
<evidence type="ECO:0000256" key="4">
    <source>
        <dbReference type="ARBA" id="ARBA00023125"/>
    </source>
</evidence>
<dbReference type="SMART" id="SM00862">
    <property type="entry name" value="Trans_reg_C"/>
    <property type="match status" value="1"/>
</dbReference>
<dbReference type="PROSITE" id="PS50110">
    <property type="entry name" value="RESPONSE_REGULATORY"/>
    <property type="match status" value="1"/>
</dbReference>
<dbReference type="InterPro" id="IPR039420">
    <property type="entry name" value="WalR-like"/>
</dbReference>
<proteinExistence type="predicted"/>
<dbReference type="AlphaFoldDB" id="E1YHW8"/>
<dbReference type="PANTHER" id="PTHR48111:SF40">
    <property type="entry name" value="PHOSPHATE REGULON TRANSCRIPTIONAL REGULATORY PROTEIN PHOB"/>
    <property type="match status" value="1"/>
</dbReference>
<dbReference type="Pfam" id="PF00072">
    <property type="entry name" value="Response_reg"/>
    <property type="match status" value="1"/>
</dbReference>
<dbReference type="SUPFAM" id="SSF46894">
    <property type="entry name" value="C-terminal effector domain of the bipartite response regulators"/>
    <property type="match status" value="1"/>
</dbReference>
<dbReference type="GO" id="GO:0032993">
    <property type="term" value="C:protein-DNA complex"/>
    <property type="evidence" value="ECO:0007669"/>
    <property type="project" value="TreeGrafter"/>
</dbReference>
<evidence type="ECO:0000256" key="1">
    <source>
        <dbReference type="ARBA" id="ARBA00022553"/>
    </source>
</evidence>
<dbReference type="EMBL" id="FR695874">
    <property type="protein sequence ID" value="CBX30237.1"/>
    <property type="molecule type" value="Genomic_DNA"/>
</dbReference>
<dbReference type="InterPro" id="IPR001789">
    <property type="entry name" value="Sig_transdc_resp-reg_receiver"/>
</dbReference>
<dbReference type="PANTHER" id="PTHR48111">
    <property type="entry name" value="REGULATOR OF RPOS"/>
    <property type="match status" value="1"/>
</dbReference>
<dbReference type="Gene3D" id="6.10.250.690">
    <property type="match status" value="1"/>
</dbReference>
<dbReference type="SUPFAM" id="SSF52172">
    <property type="entry name" value="CheY-like"/>
    <property type="match status" value="1"/>
</dbReference>